<proteinExistence type="predicted"/>
<evidence type="ECO:0000313" key="1">
    <source>
        <dbReference type="EMBL" id="SHJ70822.1"/>
    </source>
</evidence>
<organism evidence="1 2">
    <name type="scientific">Clostridium cavendishii DSM 21758</name>
    <dbReference type="NCBI Taxonomy" id="1121302"/>
    <lineage>
        <taxon>Bacteria</taxon>
        <taxon>Bacillati</taxon>
        <taxon>Bacillota</taxon>
        <taxon>Clostridia</taxon>
        <taxon>Eubacteriales</taxon>
        <taxon>Clostridiaceae</taxon>
        <taxon>Clostridium</taxon>
    </lineage>
</organism>
<dbReference type="Proteomes" id="UP000184310">
    <property type="component" value="Unassembled WGS sequence"/>
</dbReference>
<dbReference type="RefSeq" id="WP_072987680.1">
    <property type="nucleotide sequence ID" value="NZ_FQZB01000010.1"/>
</dbReference>
<gene>
    <name evidence="1" type="ORF">SAMN02745163_02388</name>
</gene>
<dbReference type="OrthoDB" id="2986926at2"/>
<keyword evidence="2" id="KW-1185">Reference proteome</keyword>
<accession>A0A1M6LI00</accession>
<reference evidence="1 2" key="1">
    <citation type="submission" date="2016-11" db="EMBL/GenBank/DDBJ databases">
        <authorList>
            <person name="Jaros S."/>
            <person name="Januszkiewicz K."/>
            <person name="Wedrychowicz H."/>
        </authorList>
    </citation>
    <scope>NUCLEOTIDE SEQUENCE [LARGE SCALE GENOMIC DNA]</scope>
    <source>
        <strain evidence="1 2">DSM 21758</strain>
    </source>
</reference>
<name>A0A1M6LI00_9CLOT</name>
<sequence length="250" mass="28699">MSKGILEMNNGNNNNNGGEKKETALRFLKEGESLIVGIPSIKEFYLKQIVSVYDSVINTPVILPTVVEKIEKTLYDKVVKELWNDYNEVKGDEVTRKKVLNKINALKRQDYVYFGMKDINTGEDIILSMGINLEEGRRNKAGNNFYQAITKMEKHLKKFPLEITKGSMGAWTILPYMEDLTDKQEVNLKATTEIREEVYTSVFFKSSEEKQASDVRKFGKKFGFNVERVGISADEPSREEINTCEENYCF</sequence>
<evidence type="ECO:0000313" key="2">
    <source>
        <dbReference type="Proteomes" id="UP000184310"/>
    </source>
</evidence>
<dbReference type="EMBL" id="FQZB01000010">
    <property type="protein sequence ID" value="SHJ70822.1"/>
    <property type="molecule type" value="Genomic_DNA"/>
</dbReference>
<dbReference type="AlphaFoldDB" id="A0A1M6LI00"/>
<protein>
    <submittedName>
        <fullName evidence="1">Uncharacterized protein</fullName>
    </submittedName>
</protein>